<keyword evidence="3 8" id="KW-0812">Transmembrane</keyword>
<dbReference type="CDD" id="cd03244">
    <property type="entry name" value="ABCC_MRP_domain2"/>
    <property type="match status" value="1"/>
</dbReference>
<dbReference type="CDD" id="cd18580">
    <property type="entry name" value="ABC_6TM_ABCC_D2"/>
    <property type="match status" value="1"/>
</dbReference>
<feature type="transmembrane region" description="Helical" evidence="8">
    <location>
        <begin position="649"/>
        <end position="672"/>
    </location>
</feature>
<dbReference type="InterPro" id="IPR036640">
    <property type="entry name" value="ABC1_TM_sf"/>
</dbReference>
<feature type="transmembrane region" description="Helical" evidence="8">
    <location>
        <begin position="720"/>
        <end position="742"/>
    </location>
</feature>
<dbReference type="Gene3D" id="1.20.1560.10">
    <property type="entry name" value="ABC transporter type 1, transmembrane domain"/>
    <property type="match status" value="2"/>
</dbReference>
<sequence>MDRGRSVEKEKHPRETTNIISKFSFFYIIALFKKGYTKGLEYDDVYDVLNTCRSNELGNRLEQEWQKEKTKHKKPLLFRPLLFCFGKTFITLGVIQLVVKLIITVWSPHARSKLISYFSPDQTDLTKSDAINFACIVIGLNVFSILFFHNFRLYVLALGLGVKAAVSSLLYRKSLKLNCETLSQVTVGKITTVINRDVEIFQQFVSQGNDMWIALVQTFMICYLVYNKIGIASWAGITFFFVVLPLQMYIGKLAYNYRLKCSIKTDERLEITQEVLSAIKIIKMYTWEKYFERKICDARKAELQKLHKLFYSRVLINVIGRICSRSAFFIFLMTYVWMDNTVTAETVYYILSCFEDLQTSLSNSIPSGFSKAAEVYAVIKRCEKVLNCEEMPLKCETSEIVCPQIVLSNVSVKVCGRTVLDKISIDINQGLNIVVGPVGAGKSTLLKAIMQDCEMSGNVRVLGSISYASEEPWLFPSSIKNNILFGEEYCEKRYEEILKICSLDYDLELIDGGDSTVVGDRGVNLSKGQQTRVNLARALYKNSDIYLLDDSLASLDAHVSDHIFKECIQKFLKNKICVFVTNNLDYIQEADNIIMVDDDSFSCSHNFDKKKLIDSGEYLIDNIKTEELVARAPVYHEIKNPGKVSLADYYNYVSYGGGVITFCLIMALFTAYQGASSYSEKLLSNWVTLEQNVSTLKTINLTNTPEYEQIYEERTNSLTLYSAMFAIAIVLYLVSIFTYFFFIKTASKNLHKAMLKTIMNATMKFFDNNFIGNVLTRFSKDCVTVDEYLPFVLIECLLMIFVVSGGVILLTSVNIIFLVGFFILLGVAYLIKHYCQPTGRNLQRLHVMARCPMVGHVNSSLTGLSTIRASNAQEMIIKEFDRYQDQFTSAHYMLDNSLIALSFSLELFSALFITSIIVQFLATDFGPSVGDVGLAINQAFAISEIISNGIRVIADTENLMTSVERILEYVRLEQEDKHGSFIDHWPTTGAIDFANISLNYGGKKDMLKDISFKINPKENLGIVGRTGAGKSSIISSLLRLYQINGTVTIDGIDTKIVSLKCLRSSISVIPQDPFLFSGTIRDNLDPLNKYTDDQIWQVLSELRLKQVIGDLGLVVDKGSTLSSGQKQLLCLARVILRKNKIIILDEATANVDQETDRMIHDAVWKNFAESTVITIAHRLLSVLDCDRVIVMKNGEVSECDQPQIMLQNKSSFFHSIVK</sequence>
<dbReference type="Pfam" id="PF00664">
    <property type="entry name" value="ABC_membrane"/>
    <property type="match status" value="2"/>
</dbReference>
<evidence type="ECO:0000313" key="12">
    <source>
        <dbReference type="Proteomes" id="UP001168821"/>
    </source>
</evidence>
<feature type="transmembrane region" description="Helical" evidence="8">
    <location>
        <begin position="815"/>
        <end position="835"/>
    </location>
</feature>
<feature type="transmembrane region" description="Helical" evidence="8">
    <location>
        <begin position="130"/>
        <end position="148"/>
    </location>
</feature>
<keyword evidence="4" id="KW-0547">Nucleotide-binding</keyword>
<dbReference type="Gene3D" id="3.40.50.300">
    <property type="entry name" value="P-loop containing nucleotide triphosphate hydrolases"/>
    <property type="match status" value="2"/>
</dbReference>
<feature type="domain" description="ABC transmembrane type-1" evidence="10">
    <location>
        <begin position="81"/>
        <end position="363"/>
    </location>
</feature>
<evidence type="ECO:0000256" key="1">
    <source>
        <dbReference type="ARBA" id="ARBA00004141"/>
    </source>
</evidence>
<dbReference type="PROSITE" id="PS50929">
    <property type="entry name" value="ABC_TM1F"/>
    <property type="match status" value="2"/>
</dbReference>
<dbReference type="FunFam" id="1.20.1560.10:FF:000006">
    <property type="entry name" value="ATP-binding cassette, sub-family C (CFTR/MRP), member 9"/>
    <property type="match status" value="1"/>
</dbReference>
<dbReference type="PANTHER" id="PTHR24223:SF448">
    <property type="entry name" value="FI20146P1-RELATED"/>
    <property type="match status" value="1"/>
</dbReference>
<evidence type="ECO:0000256" key="3">
    <source>
        <dbReference type="ARBA" id="ARBA00022692"/>
    </source>
</evidence>
<evidence type="ECO:0000259" key="10">
    <source>
        <dbReference type="PROSITE" id="PS50929"/>
    </source>
</evidence>
<accession>A0AA38INM2</accession>
<dbReference type="PANTHER" id="PTHR24223">
    <property type="entry name" value="ATP-BINDING CASSETTE SUB-FAMILY C"/>
    <property type="match status" value="1"/>
</dbReference>
<keyword evidence="5" id="KW-0067">ATP-binding</keyword>
<dbReference type="Proteomes" id="UP001168821">
    <property type="component" value="Unassembled WGS sequence"/>
</dbReference>
<dbReference type="GO" id="GO:0016887">
    <property type="term" value="F:ATP hydrolysis activity"/>
    <property type="evidence" value="ECO:0007669"/>
    <property type="project" value="InterPro"/>
</dbReference>
<evidence type="ECO:0000256" key="2">
    <source>
        <dbReference type="ARBA" id="ARBA00022448"/>
    </source>
</evidence>
<dbReference type="InterPro" id="IPR003593">
    <property type="entry name" value="AAA+_ATPase"/>
</dbReference>
<feature type="domain" description="ABC transporter" evidence="9">
    <location>
        <begin position="991"/>
        <end position="1218"/>
    </location>
</feature>
<feature type="domain" description="ABC transporter" evidence="9">
    <location>
        <begin position="405"/>
        <end position="623"/>
    </location>
</feature>
<feature type="transmembrane region" description="Helical" evidence="8">
    <location>
        <begin position="153"/>
        <end position="171"/>
    </location>
</feature>
<dbReference type="InterPro" id="IPR003439">
    <property type="entry name" value="ABC_transporter-like_ATP-bd"/>
</dbReference>
<dbReference type="InterPro" id="IPR017871">
    <property type="entry name" value="ABC_transporter-like_CS"/>
</dbReference>
<feature type="transmembrane region" description="Helical" evidence="8">
    <location>
        <begin position="76"/>
        <end position="99"/>
    </location>
</feature>
<proteinExistence type="predicted"/>
<evidence type="ECO:0000313" key="11">
    <source>
        <dbReference type="EMBL" id="KAJ3656699.1"/>
    </source>
</evidence>
<reference evidence="11" key="1">
    <citation type="journal article" date="2023" name="G3 (Bethesda)">
        <title>Whole genome assemblies of Zophobas morio and Tenebrio molitor.</title>
        <authorList>
            <person name="Kaur S."/>
            <person name="Stinson S.A."/>
            <person name="diCenzo G.C."/>
        </authorList>
    </citation>
    <scope>NUCLEOTIDE SEQUENCE</scope>
    <source>
        <strain evidence="11">QUZm001</strain>
    </source>
</reference>
<organism evidence="11 12">
    <name type="scientific">Zophobas morio</name>
    <dbReference type="NCBI Taxonomy" id="2755281"/>
    <lineage>
        <taxon>Eukaryota</taxon>
        <taxon>Metazoa</taxon>
        <taxon>Ecdysozoa</taxon>
        <taxon>Arthropoda</taxon>
        <taxon>Hexapoda</taxon>
        <taxon>Insecta</taxon>
        <taxon>Pterygota</taxon>
        <taxon>Neoptera</taxon>
        <taxon>Endopterygota</taxon>
        <taxon>Coleoptera</taxon>
        <taxon>Polyphaga</taxon>
        <taxon>Cucujiformia</taxon>
        <taxon>Tenebrionidae</taxon>
        <taxon>Zophobas</taxon>
    </lineage>
</organism>
<keyword evidence="7 8" id="KW-0472">Membrane</keyword>
<dbReference type="InterPro" id="IPR044746">
    <property type="entry name" value="ABCC_6TM_D1"/>
</dbReference>
<dbReference type="PROSITE" id="PS00211">
    <property type="entry name" value="ABC_TRANSPORTER_1"/>
    <property type="match status" value="2"/>
</dbReference>
<feature type="domain" description="ABC transmembrane type-1" evidence="10">
    <location>
        <begin position="723"/>
        <end position="958"/>
    </location>
</feature>
<dbReference type="AlphaFoldDB" id="A0AA38INM2"/>
<evidence type="ECO:0000256" key="6">
    <source>
        <dbReference type="ARBA" id="ARBA00022989"/>
    </source>
</evidence>
<dbReference type="PROSITE" id="PS50893">
    <property type="entry name" value="ABC_TRANSPORTER_2"/>
    <property type="match status" value="2"/>
</dbReference>
<evidence type="ECO:0000259" key="9">
    <source>
        <dbReference type="PROSITE" id="PS50893"/>
    </source>
</evidence>
<feature type="transmembrane region" description="Helical" evidence="8">
    <location>
        <begin position="229"/>
        <end position="250"/>
    </location>
</feature>
<evidence type="ECO:0000256" key="8">
    <source>
        <dbReference type="SAM" id="Phobius"/>
    </source>
</evidence>
<dbReference type="Pfam" id="PF00005">
    <property type="entry name" value="ABC_tran"/>
    <property type="match status" value="2"/>
</dbReference>
<gene>
    <name evidence="11" type="ORF">Zmor_015751</name>
</gene>
<evidence type="ECO:0000256" key="7">
    <source>
        <dbReference type="ARBA" id="ARBA00023136"/>
    </source>
</evidence>
<comment type="caution">
    <text evidence="11">The sequence shown here is derived from an EMBL/GenBank/DDBJ whole genome shotgun (WGS) entry which is preliminary data.</text>
</comment>
<dbReference type="GO" id="GO:0140359">
    <property type="term" value="F:ABC-type transporter activity"/>
    <property type="evidence" value="ECO:0007669"/>
    <property type="project" value="InterPro"/>
</dbReference>
<dbReference type="InterPro" id="IPR044726">
    <property type="entry name" value="ABCC_6TM_D2"/>
</dbReference>
<comment type="subcellular location">
    <subcellularLocation>
        <location evidence="1">Membrane</location>
        <topology evidence="1">Multi-pass membrane protein</topology>
    </subcellularLocation>
</comment>
<evidence type="ECO:0000256" key="4">
    <source>
        <dbReference type="ARBA" id="ARBA00022741"/>
    </source>
</evidence>
<dbReference type="EMBL" id="JALNTZ010000004">
    <property type="protein sequence ID" value="KAJ3656699.1"/>
    <property type="molecule type" value="Genomic_DNA"/>
</dbReference>
<evidence type="ECO:0000256" key="5">
    <source>
        <dbReference type="ARBA" id="ARBA00022840"/>
    </source>
</evidence>
<dbReference type="InterPro" id="IPR050173">
    <property type="entry name" value="ABC_transporter_C-like"/>
</dbReference>
<feature type="transmembrane region" description="Helical" evidence="8">
    <location>
        <begin position="788"/>
        <end position="809"/>
    </location>
</feature>
<dbReference type="InterPro" id="IPR027417">
    <property type="entry name" value="P-loop_NTPase"/>
</dbReference>
<dbReference type="GO" id="GO:0016020">
    <property type="term" value="C:membrane"/>
    <property type="evidence" value="ECO:0007669"/>
    <property type="project" value="UniProtKB-SubCell"/>
</dbReference>
<dbReference type="SMART" id="SM00382">
    <property type="entry name" value="AAA"/>
    <property type="match status" value="2"/>
</dbReference>
<dbReference type="SUPFAM" id="SSF52540">
    <property type="entry name" value="P-loop containing nucleoside triphosphate hydrolases"/>
    <property type="match status" value="2"/>
</dbReference>
<dbReference type="GO" id="GO:0005524">
    <property type="term" value="F:ATP binding"/>
    <property type="evidence" value="ECO:0007669"/>
    <property type="project" value="UniProtKB-KW"/>
</dbReference>
<keyword evidence="6 8" id="KW-1133">Transmembrane helix</keyword>
<dbReference type="CDD" id="cd18579">
    <property type="entry name" value="ABC_6TM_ABCC_D1"/>
    <property type="match status" value="1"/>
</dbReference>
<protein>
    <submittedName>
        <fullName evidence="11">Uncharacterized protein</fullName>
    </submittedName>
</protein>
<dbReference type="SUPFAM" id="SSF90123">
    <property type="entry name" value="ABC transporter transmembrane region"/>
    <property type="match status" value="2"/>
</dbReference>
<dbReference type="InterPro" id="IPR011527">
    <property type="entry name" value="ABC1_TM_dom"/>
</dbReference>
<dbReference type="FunFam" id="3.40.50.300:FF:000163">
    <property type="entry name" value="Multidrug resistance-associated protein member 4"/>
    <property type="match status" value="1"/>
</dbReference>
<keyword evidence="2" id="KW-0813">Transport</keyword>
<name>A0AA38INM2_9CUCU</name>
<feature type="transmembrane region" description="Helical" evidence="8">
    <location>
        <begin position="898"/>
        <end position="922"/>
    </location>
</feature>
<keyword evidence="12" id="KW-1185">Reference proteome</keyword>
<dbReference type="FunFam" id="3.40.50.300:FF:003146">
    <property type="entry name" value="Predicted protein"/>
    <property type="match status" value="1"/>
</dbReference>
<dbReference type="CDD" id="cd03250">
    <property type="entry name" value="ABCC_MRP_domain1"/>
    <property type="match status" value="1"/>
</dbReference>